<dbReference type="Gene3D" id="2.30.30.90">
    <property type="match status" value="1"/>
</dbReference>
<dbReference type="EMBL" id="FOYZ01000006">
    <property type="protein sequence ID" value="SFR81988.1"/>
    <property type="molecule type" value="Genomic_DNA"/>
</dbReference>
<dbReference type="STRING" id="37658.SAMN05661086_01962"/>
<evidence type="ECO:0000256" key="1">
    <source>
        <dbReference type="ARBA" id="ARBA00023004"/>
    </source>
</evidence>
<dbReference type="InterPro" id="IPR008988">
    <property type="entry name" value="Transcriptional_repressor_C"/>
</dbReference>
<dbReference type="RefSeq" id="WP_092560499.1">
    <property type="nucleotide sequence ID" value="NZ_FOYZ01000006.1"/>
</dbReference>
<keyword evidence="1" id="KW-0408">Iron</keyword>
<dbReference type="InterPro" id="IPR038157">
    <property type="entry name" value="FeoA_core_dom"/>
</dbReference>
<gene>
    <name evidence="3" type="ORF">SAMN05661086_01962</name>
</gene>
<dbReference type="Pfam" id="PF04023">
    <property type="entry name" value="FeoA"/>
    <property type="match status" value="1"/>
</dbReference>
<sequence length="74" mass="8128">MKLIEGKIGFCYKVEDMALEKLIERRLGALGLTKGTKLYLLNKKGGSLIFKVRGTRLAVGKKIAEAIFVEEAAS</sequence>
<reference evidence="3 4" key="1">
    <citation type="submission" date="2016-10" db="EMBL/GenBank/DDBJ databases">
        <authorList>
            <person name="de Groot N.N."/>
        </authorList>
    </citation>
    <scope>NUCLEOTIDE SEQUENCE [LARGE SCALE GENOMIC DNA]</scope>
    <source>
        <strain evidence="3 4">743A</strain>
    </source>
</reference>
<proteinExistence type="predicted"/>
<dbReference type="Proteomes" id="UP000199659">
    <property type="component" value="Unassembled WGS sequence"/>
</dbReference>
<keyword evidence="4" id="KW-1185">Reference proteome</keyword>
<dbReference type="GO" id="GO:0046914">
    <property type="term" value="F:transition metal ion binding"/>
    <property type="evidence" value="ECO:0007669"/>
    <property type="project" value="InterPro"/>
</dbReference>
<organism evidence="3 4">
    <name type="scientific">Anaeromicropila populeti</name>
    <dbReference type="NCBI Taxonomy" id="37658"/>
    <lineage>
        <taxon>Bacteria</taxon>
        <taxon>Bacillati</taxon>
        <taxon>Bacillota</taxon>
        <taxon>Clostridia</taxon>
        <taxon>Lachnospirales</taxon>
        <taxon>Lachnospiraceae</taxon>
        <taxon>Anaeromicropila</taxon>
    </lineage>
</organism>
<dbReference type="SMART" id="SM00899">
    <property type="entry name" value="FeoA"/>
    <property type="match status" value="1"/>
</dbReference>
<dbReference type="SUPFAM" id="SSF50037">
    <property type="entry name" value="C-terminal domain of transcriptional repressors"/>
    <property type="match status" value="1"/>
</dbReference>
<protein>
    <submittedName>
        <fullName evidence="3">Ferrous iron transport protein A</fullName>
    </submittedName>
</protein>
<evidence type="ECO:0000259" key="2">
    <source>
        <dbReference type="SMART" id="SM00899"/>
    </source>
</evidence>
<feature type="domain" description="Ferrous iron transporter FeoA-like" evidence="2">
    <location>
        <begin position="1"/>
        <end position="71"/>
    </location>
</feature>
<name>A0A1I6JSU0_9FIRM</name>
<dbReference type="AlphaFoldDB" id="A0A1I6JSU0"/>
<evidence type="ECO:0000313" key="3">
    <source>
        <dbReference type="EMBL" id="SFR81988.1"/>
    </source>
</evidence>
<dbReference type="InterPro" id="IPR007167">
    <property type="entry name" value="Fe-transptr_FeoA-like"/>
</dbReference>
<accession>A0A1I6JSU0</accession>
<evidence type="ECO:0000313" key="4">
    <source>
        <dbReference type="Proteomes" id="UP000199659"/>
    </source>
</evidence>